<dbReference type="PATRIC" id="fig|362787.3.peg.1446"/>
<comment type="caution">
    <text evidence="1">The sequence shown here is derived from an EMBL/GenBank/DDBJ whole genome shotgun (WGS) entry which is preliminary data.</text>
</comment>
<reference evidence="1 2" key="1">
    <citation type="journal article" date="2014" name="Mol. Biol. Evol.">
        <title>Massive expansion of Ubiquitination-related gene families within the Chlamydiae.</title>
        <authorList>
            <person name="Domman D."/>
            <person name="Collingro A."/>
            <person name="Lagkouvardos I."/>
            <person name="Gehre L."/>
            <person name="Weinmaier T."/>
            <person name="Rattei T."/>
            <person name="Subtil A."/>
            <person name="Horn M."/>
        </authorList>
    </citation>
    <scope>NUCLEOTIDE SEQUENCE [LARGE SCALE GENOMIC DNA]</scope>
    <source>
        <strain evidence="1 2">EI2</strain>
    </source>
</reference>
<accession>A0A0C1H0T7</accession>
<sequence>MYDQDNDFSNRMKLFIENAIMVGRFYQSSQTGYLHYYHGMPIPATHQTIPIYENVLFVLALLRSRLIENIHEAKQLLQNILAFQSQVSEETQGNFPIYLHQYPICHQGETGISLIAPFYWILKNFGHVLGQELKFDLENSLSRLIDYGKTVHQKNPFPYSIAVRLAAGLMAVGKLLNRQDWQEEGIDLWKQLARPSISWYATAYLSDLLISHQMVVGQEIKDWELFWTYLKQTWNSQLCCYTGPHVREWQNKDEPLNYFYDLIMKCWFSLALPRFKSHEIIHLEAVLIHSPFSEDLKLIQNDSFYQLDGVYKGQKWLLNKAYEHTWVALEKKVSAGLMGEKTFTPFCFFTGQNFLHTFVCQGGRFSQLEFKMLSSHSLEFLFHFNDAGDKEDRDKTRDICFYWNDHADWQVRVNNQQSNTFELGQTIQWSCQSRPAFTMVFELLEGKGQFLGHLAKGNRPSQFKLISEEKHCQAYDRILFIRTIRRTGPSILRAVLHFSQS</sequence>
<evidence type="ECO:0008006" key="3">
    <source>
        <dbReference type="Google" id="ProtNLM"/>
    </source>
</evidence>
<dbReference type="Proteomes" id="UP000031465">
    <property type="component" value="Unassembled WGS sequence"/>
</dbReference>
<dbReference type="AlphaFoldDB" id="A0A0C1H0T7"/>
<name>A0A0C1H0T7_9BACT</name>
<gene>
    <name evidence="1" type="ORF">DB44_DT00090</name>
</gene>
<dbReference type="RefSeq" id="WP_039359250.1">
    <property type="nucleotide sequence ID" value="NZ_JSAN01000092.1"/>
</dbReference>
<evidence type="ECO:0000313" key="2">
    <source>
        <dbReference type="Proteomes" id="UP000031465"/>
    </source>
</evidence>
<protein>
    <recommendedName>
        <fullName evidence="3">Heparin-sulfate lyase N-terminal domain-containing protein</fullName>
    </recommendedName>
</protein>
<evidence type="ECO:0000313" key="1">
    <source>
        <dbReference type="EMBL" id="KIC71374.1"/>
    </source>
</evidence>
<organism evidence="1 2">
    <name type="scientific">Candidatus Protochlamydia amoebophila</name>
    <dbReference type="NCBI Taxonomy" id="362787"/>
    <lineage>
        <taxon>Bacteria</taxon>
        <taxon>Pseudomonadati</taxon>
        <taxon>Chlamydiota</taxon>
        <taxon>Chlamydiia</taxon>
        <taxon>Parachlamydiales</taxon>
        <taxon>Parachlamydiaceae</taxon>
        <taxon>Candidatus Protochlamydia</taxon>
    </lineage>
</organism>
<dbReference type="EMBL" id="JSAN01000092">
    <property type="protein sequence ID" value="KIC71374.1"/>
    <property type="molecule type" value="Genomic_DNA"/>
</dbReference>
<proteinExistence type="predicted"/>